<feature type="domain" description="SPX" evidence="7">
    <location>
        <begin position="1"/>
        <end position="387"/>
    </location>
</feature>
<evidence type="ECO:0000256" key="2">
    <source>
        <dbReference type="ARBA" id="ARBA00022771"/>
    </source>
</evidence>
<keyword evidence="3" id="KW-0862">Zinc</keyword>
<dbReference type="Pfam" id="PF00097">
    <property type="entry name" value="zf-C3HC4"/>
    <property type="match status" value="1"/>
</dbReference>
<accession>A0AA38JH68</accession>
<dbReference type="GO" id="GO:0008270">
    <property type="term" value="F:zinc ion binding"/>
    <property type="evidence" value="ECO:0007669"/>
    <property type="project" value="UniProtKB-KW"/>
</dbReference>
<dbReference type="PANTHER" id="PTHR23327">
    <property type="entry name" value="RING FINGER PROTEIN 127"/>
    <property type="match status" value="1"/>
</dbReference>
<dbReference type="Gene3D" id="3.30.40.10">
    <property type="entry name" value="Zinc/RING finger domain, C3HC4 (zinc finger)"/>
    <property type="match status" value="1"/>
</dbReference>
<name>A0AA38JH68_9AGAR</name>
<reference evidence="8" key="2">
    <citation type="journal article" date="2023" name="Proc. Natl. Acad. Sci. U.S.A.">
        <title>A global phylogenomic analysis of the shiitake genus Lentinula.</title>
        <authorList>
            <person name="Sierra-Patev S."/>
            <person name="Min B."/>
            <person name="Naranjo-Ortiz M."/>
            <person name="Looney B."/>
            <person name="Konkel Z."/>
            <person name="Slot J.C."/>
            <person name="Sakamoto Y."/>
            <person name="Steenwyk J.L."/>
            <person name="Rokas A."/>
            <person name="Carro J."/>
            <person name="Camarero S."/>
            <person name="Ferreira P."/>
            <person name="Molpeceres G."/>
            <person name="Ruiz-Duenas F.J."/>
            <person name="Serrano A."/>
            <person name="Henrissat B."/>
            <person name="Drula E."/>
            <person name="Hughes K.W."/>
            <person name="Mata J.L."/>
            <person name="Ishikawa N.K."/>
            <person name="Vargas-Isla R."/>
            <person name="Ushijima S."/>
            <person name="Smith C.A."/>
            <person name="Donoghue J."/>
            <person name="Ahrendt S."/>
            <person name="Andreopoulos W."/>
            <person name="He G."/>
            <person name="LaButti K."/>
            <person name="Lipzen A."/>
            <person name="Ng V."/>
            <person name="Riley R."/>
            <person name="Sandor L."/>
            <person name="Barry K."/>
            <person name="Martinez A.T."/>
            <person name="Xiao Y."/>
            <person name="Gibbons J.G."/>
            <person name="Terashima K."/>
            <person name="Grigoriev I.V."/>
            <person name="Hibbett D."/>
        </authorList>
    </citation>
    <scope>NUCLEOTIDE SEQUENCE</scope>
    <source>
        <strain evidence="8">ET3784</strain>
    </source>
</reference>
<organism evidence="8 9">
    <name type="scientific">Lentinula guzmanii</name>
    <dbReference type="NCBI Taxonomy" id="2804957"/>
    <lineage>
        <taxon>Eukaryota</taxon>
        <taxon>Fungi</taxon>
        <taxon>Dikarya</taxon>
        <taxon>Basidiomycota</taxon>
        <taxon>Agaricomycotina</taxon>
        <taxon>Agaricomycetes</taxon>
        <taxon>Agaricomycetidae</taxon>
        <taxon>Agaricales</taxon>
        <taxon>Marasmiineae</taxon>
        <taxon>Omphalotaceae</taxon>
        <taxon>Lentinula</taxon>
    </lineage>
</organism>
<evidence type="ECO:0000259" key="7">
    <source>
        <dbReference type="PROSITE" id="PS51382"/>
    </source>
</evidence>
<feature type="domain" description="RING-type" evidence="6">
    <location>
        <begin position="431"/>
        <end position="470"/>
    </location>
</feature>
<evidence type="ECO:0000256" key="4">
    <source>
        <dbReference type="PROSITE-ProRule" id="PRU00175"/>
    </source>
</evidence>
<gene>
    <name evidence="8" type="ORF">DFJ43DRAFT_1060146</name>
</gene>
<evidence type="ECO:0000256" key="1">
    <source>
        <dbReference type="ARBA" id="ARBA00022723"/>
    </source>
</evidence>
<dbReference type="InterPro" id="IPR001841">
    <property type="entry name" value="Znf_RING"/>
</dbReference>
<evidence type="ECO:0000256" key="3">
    <source>
        <dbReference type="ARBA" id="ARBA00022833"/>
    </source>
</evidence>
<dbReference type="InterPro" id="IPR018957">
    <property type="entry name" value="Znf_C3HC4_RING-type"/>
</dbReference>
<protein>
    <submittedName>
        <fullName evidence="8">SPX domain-containing protein</fullName>
    </submittedName>
</protein>
<dbReference type="InterPro" id="IPR004331">
    <property type="entry name" value="SPX_dom"/>
</dbReference>
<feature type="coiled-coil region" evidence="5">
    <location>
        <begin position="348"/>
        <end position="375"/>
    </location>
</feature>
<dbReference type="PROSITE" id="PS50089">
    <property type="entry name" value="ZF_RING_2"/>
    <property type="match status" value="1"/>
</dbReference>
<dbReference type="Pfam" id="PF03105">
    <property type="entry name" value="SPX"/>
    <property type="match status" value="1"/>
</dbReference>
<dbReference type="Proteomes" id="UP001176059">
    <property type="component" value="Unassembled WGS sequence"/>
</dbReference>
<sequence length="528" mass="59931">MHFSKTYTQLLLDLPPELRENAIQYRQLKKLINQVVLELGALGLHPDVLQKLLEDEKRADAKGNQKETSINASLEPINDHSVHPKVVYEFNSKSGKIEPQLRIWINSPLSLASSDVPHDAEANLDIGELETPDEHTEDTARRNISLLWALQRNSEIQDWEEDSPQIIEVEDSSNTTQEQLLPVKHPILALDNQGTPQEIVIPLVKDSAFFELLSTALHNLSDRMSALYTDFTDTLETVSRNISDSARPISSRKNSFHPHSVLSNPGTVSITSKTNKSDLYSWREIFQLYVESEVFESSNEANPGELSIEQSEKRLKLFAERVTLRGLGDKRKLKLKQSHEALESFLQLNMFILNVKKLEQANAEATRKILKKHAKRTALPLPPGQDYYAQELALIPRSKTNPSLNTLPRVLVQALGETLLPIIPHVDDYSCIICTNLAFKPIRLGCGHLFCVRCLVKMQKRGQGDCPMCRSPTVLIADRSNVDWGLMNFMEDWFSEEAHEKLKASEREATEEHFREMGFDPDQKCIVM</sequence>
<reference evidence="8" key="1">
    <citation type="submission" date="2022-08" db="EMBL/GenBank/DDBJ databases">
        <authorList>
            <consortium name="DOE Joint Genome Institute"/>
            <person name="Min B."/>
            <person name="Sierra-Patev S."/>
            <person name="Naranjo-Ortiz M."/>
            <person name="Looney B."/>
            <person name="Konkel Z."/>
            <person name="Slot J.C."/>
            <person name="Sakamoto Y."/>
            <person name="Steenwyk J.L."/>
            <person name="Rokas A."/>
            <person name="Carro J."/>
            <person name="Camarero S."/>
            <person name="Ferreira P."/>
            <person name="Molpeceres G."/>
            <person name="Ruiz-duenas F.J."/>
            <person name="Serrano A."/>
            <person name="Henrissat B."/>
            <person name="Drula E."/>
            <person name="Hughes K.W."/>
            <person name="Mata J.L."/>
            <person name="Ishikawa N.K."/>
            <person name="Vargas-Isla R."/>
            <person name="Ushijima S."/>
            <person name="Smith C.A."/>
            <person name="Ahrendt S."/>
            <person name="Andreopoulos W."/>
            <person name="He G."/>
            <person name="LaButti K."/>
            <person name="Lipzen A."/>
            <person name="Ng V."/>
            <person name="Riley R."/>
            <person name="Sandor L."/>
            <person name="Barry K."/>
            <person name="Martinez A.T."/>
            <person name="Xiao Y."/>
            <person name="Gibbons J.G."/>
            <person name="Terashima K."/>
            <person name="Hibbett D.S."/>
            <person name="Grigoriev I.V."/>
        </authorList>
    </citation>
    <scope>NUCLEOTIDE SEQUENCE</scope>
    <source>
        <strain evidence="8">ET3784</strain>
    </source>
</reference>
<evidence type="ECO:0000313" key="8">
    <source>
        <dbReference type="EMBL" id="KAJ3735024.1"/>
    </source>
</evidence>
<dbReference type="PROSITE" id="PS00518">
    <property type="entry name" value="ZF_RING_1"/>
    <property type="match status" value="1"/>
</dbReference>
<evidence type="ECO:0000259" key="6">
    <source>
        <dbReference type="PROSITE" id="PS50089"/>
    </source>
</evidence>
<comment type="caution">
    <text evidence="8">The sequence shown here is derived from an EMBL/GenBank/DDBJ whole genome shotgun (WGS) entry which is preliminary data.</text>
</comment>
<keyword evidence="1" id="KW-0479">Metal-binding</keyword>
<dbReference type="EMBL" id="JANVFO010000011">
    <property type="protein sequence ID" value="KAJ3735024.1"/>
    <property type="molecule type" value="Genomic_DNA"/>
</dbReference>
<evidence type="ECO:0000256" key="5">
    <source>
        <dbReference type="SAM" id="Coils"/>
    </source>
</evidence>
<evidence type="ECO:0000313" key="9">
    <source>
        <dbReference type="Proteomes" id="UP001176059"/>
    </source>
</evidence>
<dbReference type="SUPFAM" id="SSF57850">
    <property type="entry name" value="RING/U-box"/>
    <property type="match status" value="1"/>
</dbReference>
<dbReference type="PROSITE" id="PS51382">
    <property type="entry name" value="SPX"/>
    <property type="match status" value="1"/>
</dbReference>
<keyword evidence="5" id="KW-0175">Coiled coil</keyword>
<dbReference type="InterPro" id="IPR017907">
    <property type="entry name" value="Znf_RING_CS"/>
</dbReference>
<keyword evidence="9" id="KW-1185">Reference proteome</keyword>
<dbReference type="PANTHER" id="PTHR23327:SF51">
    <property type="entry name" value="TRANSCRIPTIONAL REGULATOR OF YEAST FORM ADHERENCE 3"/>
    <property type="match status" value="1"/>
</dbReference>
<dbReference type="AlphaFoldDB" id="A0AA38JH68"/>
<dbReference type="InterPro" id="IPR013083">
    <property type="entry name" value="Znf_RING/FYVE/PHD"/>
</dbReference>
<keyword evidence="2 4" id="KW-0863">Zinc-finger</keyword>
<proteinExistence type="predicted"/>
<dbReference type="SMART" id="SM00184">
    <property type="entry name" value="RING"/>
    <property type="match status" value="1"/>
</dbReference>